<evidence type="ECO:0000256" key="14">
    <source>
        <dbReference type="PROSITE-ProRule" id="PRU00175"/>
    </source>
</evidence>
<dbReference type="EMBL" id="MNCJ02000318">
    <property type="protein sequence ID" value="KAF5815785.1"/>
    <property type="molecule type" value="Genomic_DNA"/>
</dbReference>
<evidence type="ECO:0000313" key="19">
    <source>
        <dbReference type="EMBL" id="OTG32209.1"/>
    </source>
</evidence>
<comment type="catalytic activity">
    <reaction evidence="1">
        <text>S-ubiquitinyl-[E2 ubiquitin-conjugating enzyme]-L-cysteine + [acceptor protein]-L-lysine = [E2 ubiquitin-conjugating enzyme]-L-cysteine + N(6)-ubiquitinyl-[acceptor protein]-L-lysine.</text>
        <dbReference type="EC" id="2.3.2.27"/>
    </reaction>
</comment>
<evidence type="ECO:0000256" key="7">
    <source>
        <dbReference type="ARBA" id="ARBA00022723"/>
    </source>
</evidence>
<reference evidence="18 20" key="1">
    <citation type="journal article" date="2017" name="Nature">
        <title>The sunflower genome provides insights into oil metabolism, flowering and Asterid evolution.</title>
        <authorList>
            <person name="Badouin H."/>
            <person name="Gouzy J."/>
            <person name="Grassa C.J."/>
            <person name="Murat F."/>
            <person name="Staton S.E."/>
            <person name="Cottret L."/>
            <person name="Lelandais-Briere C."/>
            <person name="Owens G.L."/>
            <person name="Carrere S."/>
            <person name="Mayjonade B."/>
            <person name="Legrand L."/>
            <person name="Gill N."/>
            <person name="Kane N.C."/>
            <person name="Bowers J.E."/>
            <person name="Hubner S."/>
            <person name="Bellec A."/>
            <person name="Berard A."/>
            <person name="Berges H."/>
            <person name="Blanchet N."/>
            <person name="Boniface M.C."/>
            <person name="Brunel D."/>
            <person name="Catrice O."/>
            <person name="Chaidir N."/>
            <person name="Claudel C."/>
            <person name="Donnadieu C."/>
            <person name="Faraut T."/>
            <person name="Fievet G."/>
            <person name="Helmstetter N."/>
            <person name="King M."/>
            <person name="Knapp S.J."/>
            <person name="Lai Z."/>
            <person name="Le Paslier M.C."/>
            <person name="Lippi Y."/>
            <person name="Lorenzon L."/>
            <person name="Mandel J.R."/>
            <person name="Marage G."/>
            <person name="Marchand G."/>
            <person name="Marquand E."/>
            <person name="Bret-Mestries E."/>
            <person name="Morien E."/>
            <person name="Nambeesan S."/>
            <person name="Nguyen T."/>
            <person name="Pegot-Espagnet P."/>
            <person name="Pouilly N."/>
            <person name="Raftis F."/>
            <person name="Sallet E."/>
            <person name="Schiex T."/>
            <person name="Thomas J."/>
            <person name="Vandecasteele C."/>
            <person name="Vares D."/>
            <person name="Vear F."/>
            <person name="Vautrin S."/>
            <person name="Crespi M."/>
            <person name="Mangin B."/>
            <person name="Burke J.M."/>
            <person name="Salse J."/>
            <person name="Munos S."/>
            <person name="Vincourt P."/>
            <person name="Rieseberg L.H."/>
            <person name="Langlade N.B."/>
        </authorList>
    </citation>
    <scope>NUCLEOTIDE SEQUENCE [LARGE SCALE GENOMIC DNA]</scope>
    <source>
        <strain evidence="20">cv. SF193</strain>
        <tissue evidence="18">Leaves</tissue>
    </source>
</reference>
<dbReference type="InterPro" id="IPR001841">
    <property type="entry name" value="Znf_RING"/>
</dbReference>
<dbReference type="Gramene" id="mRNA:HanXRQr2_Chr03g0126981">
    <property type="protein sequence ID" value="CDS:HanXRQr2_Chr03g0126981.1"/>
    <property type="gene ID" value="HanXRQr2_Chr03g0126981"/>
</dbReference>
<dbReference type="PROSITE" id="PS50089">
    <property type="entry name" value="ZF_RING_2"/>
    <property type="match status" value="1"/>
</dbReference>
<dbReference type="Pfam" id="PF13639">
    <property type="entry name" value="zf-RING_2"/>
    <property type="match status" value="1"/>
</dbReference>
<proteinExistence type="inferred from homology"/>
<evidence type="ECO:0000256" key="16">
    <source>
        <dbReference type="SAM" id="Phobius"/>
    </source>
</evidence>
<comment type="similarity">
    <text evidence="13">Belongs to the RING-type zinc finger family. ATL subfamily.</text>
</comment>
<dbReference type="PANTHER" id="PTHR46913:SF1">
    <property type="entry name" value="RING-H2 FINGER PROTEIN ATL16"/>
    <property type="match status" value="1"/>
</dbReference>
<dbReference type="SMART" id="SM00184">
    <property type="entry name" value="RING"/>
    <property type="match status" value="1"/>
</dbReference>
<dbReference type="SUPFAM" id="SSF57850">
    <property type="entry name" value="RING/U-box"/>
    <property type="match status" value="1"/>
</dbReference>
<keyword evidence="20" id="KW-1185">Reference proteome</keyword>
<evidence type="ECO:0000256" key="8">
    <source>
        <dbReference type="ARBA" id="ARBA00022771"/>
    </source>
</evidence>
<dbReference type="EC" id="2.3.2.27" evidence="4"/>
<dbReference type="GO" id="GO:0061630">
    <property type="term" value="F:ubiquitin protein ligase activity"/>
    <property type="evidence" value="ECO:0007669"/>
    <property type="project" value="UniProtKB-EC"/>
</dbReference>
<dbReference type="Gene3D" id="3.30.40.10">
    <property type="entry name" value="Zinc/RING finger domain, C3HC4 (zinc finger)"/>
    <property type="match status" value="1"/>
</dbReference>
<feature type="region of interest" description="Disordered" evidence="15">
    <location>
        <begin position="58"/>
        <end position="79"/>
    </location>
</feature>
<gene>
    <name evidence="19" type="ORF">HannXRQ_Chr03g0084121</name>
    <name evidence="18" type="ORF">HanXRQr2_Chr03g0126981</name>
</gene>
<keyword evidence="10" id="KW-0862">Zinc</keyword>
<evidence type="ECO:0000256" key="9">
    <source>
        <dbReference type="ARBA" id="ARBA00022786"/>
    </source>
</evidence>
<evidence type="ECO:0000256" key="6">
    <source>
        <dbReference type="ARBA" id="ARBA00022692"/>
    </source>
</evidence>
<dbReference type="GO" id="GO:0016567">
    <property type="term" value="P:protein ubiquitination"/>
    <property type="evidence" value="ECO:0007669"/>
    <property type="project" value="InterPro"/>
</dbReference>
<feature type="transmembrane region" description="Helical" evidence="16">
    <location>
        <begin position="22"/>
        <end position="44"/>
    </location>
</feature>
<feature type="compositionally biased region" description="Polar residues" evidence="15">
    <location>
        <begin position="65"/>
        <end position="79"/>
    </location>
</feature>
<evidence type="ECO:0000259" key="17">
    <source>
        <dbReference type="PROSITE" id="PS50089"/>
    </source>
</evidence>
<dbReference type="PANTHER" id="PTHR46913">
    <property type="entry name" value="RING-H2 FINGER PROTEIN ATL16"/>
    <property type="match status" value="1"/>
</dbReference>
<keyword evidence="6 16" id="KW-0812">Transmembrane</keyword>
<dbReference type="GO" id="GO:0016020">
    <property type="term" value="C:membrane"/>
    <property type="evidence" value="ECO:0007669"/>
    <property type="project" value="UniProtKB-SubCell"/>
</dbReference>
<reference evidence="19" key="2">
    <citation type="submission" date="2017-02" db="EMBL/GenBank/DDBJ databases">
        <title>Sunflower complete genome.</title>
        <authorList>
            <person name="Langlade N."/>
            <person name="Munos S."/>
        </authorList>
    </citation>
    <scope>NUCLEOTIDE SEQUENCE [LARGE SCALE GENOMIC DNA]</scope>
    <source>
        <tissue evidence="19">Leaves</tissue>
    </source>
</reference>
<keyword evidence="11 16" id="KW-1133">Transmembrane helix</keyword>
<evidence type="ECO:0000256" key="2">
    <source>
        <dbReference type="ARBA" id="ARBA00004167"/>
    </source>
</evidence>
<feature type="domain" description="RING-type" evidence="17">
    <location>
        <begin position="125"/>
        <end position="167"/>
    </location>
</feature>
<evidence type="ECO:0000256" key="13">
    <source>
        <dbReference type="ARBA" id="ARBA00024209"/>
    </source>
</evidence>
<evidence type="ECO:0000256" key="15">
    <source>
        <dbReference type="SAM" id="MobiDB-lite"/>
    </source>
</evidence>
<dbReference type="STRING" id="4232.A0A251VAB5"/>
<comment type="subcellular location">
    <subcellularLocation>
        <location evidence="2">Membrane</location>
        <topology evidence="2">Single-pass membrane protein</topology>
    </subcellularLocation>
</comment>
<evidence type="ECO:0000313" key="18">
    <source>
        <dbReference type="EMBL" id="KAF5815785.1"/>
    </source>
</evidence>
<evidence type="ECO:0000256" key="10">
    <source>
        <dbReference type="ARBA" id="ARBA00022833"/>
    </source>
</evidence>
<evidence type="ECO:0000256" key="4">
    <source>
        <dbReference type="ARBA" id="ARBA00012483"/>
    </source>
</evidence>
<evidence type="ECO:0000313" key="20">
    <source>
        <dbReference type="Proteomes" id="UP000215914"/>
    </source>
</evidence>
<dbReference type="InterPro" id="IPR044600">
    <property type="entry name" value="ATL1/ATL16-like"/>
</dbReference>
<keyword evidence="9" id="KW-0833">Ubl conjugation pathway</keyword>
<dbReference type="OrthoDB" id="8062037at2759"/>
<dbReference type="FunFam" id="3.30.40.10:FF:000187">
    <property type="entry name" value="E3 ubiquitin-protein ligase ATL6"/>
    <property type="match status" value="1"/>
</dbReference>
<dbReference type="InParanoid" id="A0A251VAB5"/>
<keyword evidence="5" id="KW-0808">Transferase</keyword>
<evidence type="ECO:0000256" key="3">
    <source>
        <dbReference type="ARBA" id="ARBA00004906"/>
    </source>
</evidence>
<dbReference type="EMBL" id="CM007892">
    <property type="protein sequence ID" value="OTG32209.1"/>
    <property type="molecule type" value="Genomic_DNA"/>
</dbReference>
<accession>A0A251VAB5</accession>
<comment type="pathway">
    <text evidence="3">Protein modification; protein ubiquitination.</text>
</comment>
<keyword evidence="12 16" id="KW-0472">Membrane</keyword>
<dbReference type="Proteomes" id="UP000215914">
    <property type="component" value="Chromosome 3"/>
</dbReference>
<evidence type="ECO:0000256" key="1">
    <source>
        <dbReference type="ARBA" id="ARBA00000900"/>
    </source>
</evidence>
<protein>
    <recommendedName>
        <fullName evidence="4">RING-type E3 ubiquitin transferase</fullName>
        <ecNumber evidence="4">2.3.2.27</ecNumber>
    </recommendedName>
</protein>
<organism evidence="19 20">
    <name type="scientific">Helianthus annuus</name>
    <name type="common">Common sunflower</name>
    <dbReference type="NCBI Taxonomy" id="4232"/>
    <lineage>
        <taxon>Eukaryota</taxon>
        <taxon>Viridiplantae</taxon>
        <taxon>Streptophyta</taxon>
        <taxon>Embryophyta</taxon>
        <taxon>Tracheophyta</taxon>
        <taxon>Spermatophyta</taxon>
        <taxon>Magnoliopsida</taxon>
        <taxon>eudicotyledons</taxon>
        <taxon>Gunneridae</taxon>
        <taxon>Pentapetalae</taxon>
        <taxon>asterids</taxon>
        <taxon>campanulids</taxon>
        <taxon>Asterales</taxon>
        <taxon>Asteraceae</taxon>
        <taxon>Asteroideae</taxon>
        <taxon>Heliantheae alliance</taxon>
        <taxon>Heliantheae</taxon>
        <taxon>Helianthus</taxon>
    </lineage>
</organism>
<dbReference type="GO" id="GO:0008270">
    <property type="term" value="F:zinc ion binding"/>
    <property type="evidence" value="ECO:0007669"/>
    <property type="project" value="UniProtKB-KW"/>
</dbReference>
<evidence type="ECO:0000256" key="12">
    <source>
        <dbReference type="ARBA" id="ARBA00023136"/>
    </source>
</evidence>
<evidence type="ECO:0000256" key="11">
    <source>
        <dbReference type="ARBA" id="ARBA00022989"/>
    </source>
</evidence>
<keyword evidence="7" id="KW-0479">Metal-binding</keyword>
<sequence>MDQWPDIDQQDSSVPDSLSEKLVFASIIMMILFIFIFILFIWLLPDDVTRHLNHQNRSIRYPNPRNRSTQHPNPQNRSTRIGYNNIPLAPCSNGLNASILKSLPLFVYSAETKTETKTNADVVDCAVCLAEFENGEKFRVLPNCKHCFHTRCIDMWFYNHSTCPLCRAPVEPVQKVPEPGPSAPYIGRASEEDRRKRVNVRIDVHANELVTENALLMVSSSRISHVVSQLSGAGPSCVAVGTESDVELARQES</sequence>
<dbReference type="InterPro" id="IPR013083">
    <property type="entry name" value="Znf_RING/FYVE/PHD"/>
</dbReference>
<evidence type="ECO:0000256" key="5">
    <source>
        <dbReference type="ARBA" id="ARBA00022679"/>
    </source>
</evidence>
<reference evidence="18" key="3">
    <citation type="submission" date="2020-06" db="EMBL/GenBank/DDBJ databases">
        <title>Helianthus annuus Genome sequencing and assembly Release 2.</title>
        <authorList>
            <person name="Gouzy J."/>
            <person name="Langlade N."/>
            <person name="Munos S."/>
        </authorList>
    </citation>
    <scope>NUCLEOTIDE SEQUENCE</scope>
    <source>
        <tissue evidence="18">Leaves</tissue>
    </source>
</reference>
<dbReference type="CDD" id="cd16461">
    <property type="entry name" value="RING-H2_EL5-like"/>
    <property type="match status" value="1"/>
</dbReference>
<keyword evidence="8 14" id="KW-0863">Zinc-finger</keyword>
<name>A0A251VAB5_HELAN</name>
<dbReference type="AlphaFoldDB" id="A0A251VAB5"/>